<feature type="compositionally biased region" description="Low complexity" evidence="2">
    <location>
        <begin position="481"/>
        <end position="490"/>
    </location>
</feature>
<keyword evidence="5" id="KW-1185">Reference proteome</keyword>
<dbReference type="CDD" id="cd22100">
    <property type="entry name" value="F-box_FBXO28"/>
    <property type="match status" value="1"/>
</dbReference>
<dbReference type="PANTHER" id="PTHR13252:SF1">
    <property type="entry name" value="DAMPENED, ISOFORM A"/>
    <property type="match status" value="1"/>
</dbReference>
<feature type="compositionally biased region" description="Basic residues" evidence="2">
    <location>
        <begin position="513"/>
        <end position="530"/>
    </location>
</feature>
<reference evidence="4" key="1">
    <citation type="submission" date="2022-03" db="EMBL/GenBank/DDBJ databases">
        <authorList>
            <person name="Sayadi A."/>
        </authorList>
    </citation>
    <scope>NUCLEOTIDE SEQUENCE</scope>
</reference>
<feature type="region of interest" description="Disordered" evidence="2">
    <location>
        <begin position="238"/>
        <end position="264"/>
    </location>
</feature>
<name>A0A9P0LTD4_ACAOB</name>
<dbReference type="InterPro" id="IPR036047">
    <property type="entry name" value="F-box-like_dom_sf"/>
</dbReference>
<dbReference type="GO" id="GO:0005634">
    <property type="term" value="C:nucleus"/>
    <property type="evidence" value="ECO:0007669"/>
    <property type="project" value="TreeGrafter"/>
</dbReference>
<feature type="compositionally biased region" description="Polar residues" evidence="2">
    <location>
        <begin position="238"/>
        <end position="249"/>
    </location>
</feature>
<protein>
    <recommendedName>
        <fullName evidence="3">F-box domain-containing protein</fullName>
    </recommendedName>
</protein>
<feature type="compositionally biased region" description="Polar residues" evidence="2">
    <location>
        <begin position="1"/>
        <end position="11"/>
    </location>
</feature>
<evidence type="ECO:0000256" key="2">
    <source>
        <dbReference type="SAM" id="MobiDB-lite"/>
    </source>
</evidence>
<dbReference type="EMBL" id="CAKOFQ010007489">
    <property type="protein sequence ID" value="CAH2002264.1"/>
    <property type="molecule type" value="Genomic_DNA"/>
</dbReference>
<feature type="domain" description="F-box" evidence="3">
    <location>
        <begin position="58"/>
        <end position="106"/>
    </location>
</feature>
<dbReference type="Pfam" id="PF12937">
    <property type="entry name" value="F-box-like"/>
    <property type="match status" value="1"/>
</dbReference>
<dbReference type="InterPro" id="IPR001810">
    <property type="entry name" value="F-box_dom"/>
</dbReference>
<keyword evidence="1" id="KW-0175">Coiled coil</keyword>
<evidence type="ECO:0000259" key="3">
    <source>
        <dbReference type="PROSITE" id="PS50181"/>
    </source>
</evidence>
<feature type="compositionally biased region" description="Basic and acidic residues" evidence="2">
    <location>
        <begin position="457"/>
        <end position="472"/>
    </location>
</feature>
<feature type="compositionally biased region" description="Polar residues" evidence="2">
    <location>
        <begin position="22"/>
        <end position="49"/>
    </location>
</feature>
<dbReference type="OrthoDB" id="8180181at2759"/>
<dbReference type="GO" id="GO:0003713">
    <property type="term" value="F:transcription coactivator activity"/>
    <property type="evidence" value="ECO:0007669"/>
    <property type="project" value="TreeGrafter"/>
</dbReference>
<dbReference type="AlphaFoldDB" id="A0A9P0LTD4"/>
<evidence type="ECO:0000256" key="1">
    <source>
        <dbReference type="SAM" id="Coils"/>
    </source>
</evidence>
<accession>A0A9P0LTD4</accession>
<organism evidence="4 5">
    <name type="scientific">Acanthoscelides obtectus</name>
    <name type="common">Bean weevil</name>
    <name type="synonym">Bruchus obtectus</name>
    <dbReference type="NCBI Taxonomy" id="200917"/>
    <lineage>
        <taxon>Eukaryota</taxon>
        <taxon>Metazoa</taxon>
        <taxon>Ecdysozoa</taxon>
        <taxon>Arthropoda</taxon>
        <taxon>Hexapoda</taxon>
        <taxon>Insecta</taxon>
        <taxon>Pterygota</taxon>
        <taxon>Neoptera</taxon>
        <taxon>Endopterygota</taxon>
        <taxon>Coleoptera</taxon>
        <taxon>Polyphaga</taxon>
        <taxon>Cucujiformia</taxon>
        <taxon>Chrysomeloidea</taxon>
        <taxon>Chrysomelidae</taxon>
        <taxon>Bruchinae</taxon>
        <taxon>Bruchini</taxon>
        <taxon>Acanthoscelides</taxon>
    </lineage>
</organism>
<dbReference type="SMART" id="SM00256">
    <property type="entry name" value="FBOX"/>
    <property type="match status" value="1"/>
</dbReference>
<dbReference type="PROSITE" id="PS50181">
    <property type="entry name" value="FBOX"/>
    <property type="match status" value="1"/>
</dbReference>
<dbReference type="Gene3D" id="1.20.1280.50">
    <property type="match status" value="1"/>
</dbReference>
<feature type="region of interest" description="Disordered" evidence="2">
    <location>
        <begin position="1"/>
        <end position="52"/>
    </location>
</feature>
<feature type="coiled-coil region" evidence="1">
    <location>
        <begin position="288"/>
        <end position="364"/>
    </location>
</feature>
<dbReference type="SUPFAM" id="SSF81383">
    <property type="entry name" value="F-box domain"/>
    <property type="match status" value="1"/>
</dbReference>
<dbReference type="InterPro" id="IPR039719">
    <property type="entry name" value="FBXO28"/>
</dbReference>
<evidence type="ECO:0000313" key="5">
    <source>
        <dbReference type="Proteomes" id="UP001152888"/>
    </source>
</evidence>
<comment type="caution">
    <text evidence="4">The sequence shown here is derived from an EMBL/GenBank/DDBJ whole genome shotgun (WGS) entry which is preliminary data.</text>
</comment>
<sequence>MVSTRQMTIGNNGNGEVYHNHQPPTEVSYRSTRNGAAGTSTSTAIQNTKPPSPQPVQSVYFLDLPQEVIEKIFSYLSFKNICQLRLVCRTIDRICGHILNSTFMKLQNQMLTRFQDIKSKMPRRESARRSHHLAGESDIIETLHMRLTLLQMSLGKHIERKHICFFPGDILDEVHHILHYIRVTPKLDLPYKVTDELFDLSTMAMEYFKEKIEPNLPEIAYFSTDFLNFPGRFPSTSSSKYMSLNSAPENSKDGDQASTDELENEDFVEIPQSNMVLRKRIRKIKQGMKRYNSQLSLLRQDLRSCKRKTSDQQKQISEQQKQLADQQKQTLEYASRLDEYDKKNEEISRKFSALLQELNKCKTELQYWRCKSPATAASGSASGSGAAAPPLCAQCGAAVAQQRIPDEQLQGAVVQQPQIEGGEQALMQHQLLFHTATPPGSPAHQADLSANSESEDDIVKPDKSTVSGDRKMAVSVMDQPGGSSSAGSGSEAPRQKRKADDQHNNRAVELTKPVKKSRRLSKFRSKRSKV</sequence>
<dbReference type="PANTHER" id="PTHR13252">
    <property type="entry name" value="F-BOX ONLY PROTEIN 28"/>
    <property type="match status" value="1"/>
</dbReference>
<proteinExistence type="predicted"/>
<feature type="region of interest" description="Disordered" evidence="2">
    <location>
        <begin position="435"/>
        <end position="530"/>
    </location>
</feature>
<gene>
    <name evidence="4" type="ORF">ACAOBT_LOCUS26702</name>
</gene>
<dbReference type="Proteomes" id="UP001152888">
    <property type="component" value="Unassembled WGS sequence"/>
</dbReference>
<evidence type="ECO:0000313" key="4">
    <source>
        <dbReference type="EMBL" id="CAH2002264.1"/>
    </source>
</evidence>